<gene>
    <name evidence="1" type="ORF">TM448B00955_0007</name>
</gene>
<dbReference type="EMBL" id="MT144679">
    <property type="protein sequence ID" value="QJH97242.1"/>
    <property type="molecule type" value="Genomic_DNA"/>
</dbReference>
<dbReference type="AlphaFoldDB" id="A0A6M3XHH9"/>
<evidence type="ECO:0000313" key="1">
    <source>
        <dbReference type="EMBL" id="QJH97242.1"/>
    </source>
</evidence>
<reference evidence="1" key="1">
    <citation type="submission" date="2020-03" db="EMBL/GenBank/DDBJ databases">
        <title>The deep terrestrial virosphere.</title>
        <authorList>
            <person name="Holmfeldt K."/>
            <person name="Nilsson E."/>
            <person name="Simone D."/>
            <person name="Lopez-Fernandez M."/>
            <person name="Wu X."/>
            <person name="de Brujin I."/>
            <person name="Lundin D."/>
            <person name="Andersson A."/>
            <person name="Bertilsson S."/>
            <person name="Dopson M."/>
        </authorList>
    </citation>
    <scope>NUCLEOTIDE SEQUENCE</scope>
    <source>
        <strain evidence="1">TM448B00955</strain>
    </source>
</reference>
<proteinExistence type="predicted"/>
<protein>
    <submittedName>
        <fullName evidence="1">Uncharacterized protein</fullName>
    </submittedName>
</protein>
<sequence length="65" mass="7631">MVIGYIKDAKEHIEAAIENLEKFIDQADPQNEEAEATLNEIDYVTKELWDFWMEFQDVFHKIIGG</sequence>
<name>A0A6M3XHH9_9ZZZZ</name>
<organism evidence="1">
    <name type="scientific">viral metagenome</name>
    <dbReference type="NCBI Taxonomy" id="1070528"/>
    <lineage>
        <taxon>unclassified sequences</taxon>
        <taxon>metagenomes</taxon>
        <taxon>organismal metagenomes</taxon>
    </lineage>
</organism>
<accession>A0A6M3XHH9</accession>